<keyword evidence="1" id="KW-0732">Signal</keyword>
<dbReference type="InterPro" id="IPR029058">
    <property type="entry name" value="AB_hydrolase_fold"/>
</dbReference>
<keyword evidence="3" id="KW-1185">Reference proteome</keyword>
<dbReference type="AlphaFoldDB" id="A0AAJ6VX75"/>
<dbReference type="RefSeq" id="XP_003741212.1">
    <property type="nucleotide sequence ID" value="XM_003741164.2"/>
</dbReference>
<evidence type="ECO:0000256" key="1">
    <source>
        <dbReference type="SAM" id="SignalP"/>
    </source>
</evidence>
<dbReference type="GO" id="GO:0047372">
    <property type="term" value="F:monoacylglycerol lipase activity"/>
    <property type="evidence" value="ECO:0007669"/>
    <property type="project" value="TreeGrafter"/>
</dbReference>
<dbReference type="Proteomes" id="UP000694867">
    <property type="component" value="Unplaced"/>
</dbReference>
<feature type="domain" description="AB hydrolase-1" evidence="2">
    <location>
        <begin position="64"/>
        <end position="186"/>
    </location>
</feature>
<gene>
    <name evidence="4" type="primary">LOC100902492</name>
</gene>
<dbReference type="PRINTS" id="PR00412">
    <property type="entry name" value="EPOXHYDRLASE"/>
</dbReference>
<dbReference type="InterPro" id="IPR000639">
    <property type="entry name" value="Epox_hydrolase-like"/>
</dbReference>
<dbReference type="Pfam" id="PF00561">
    <property type="entry name" value="Abhydrolase_1"/>
    <property type="match status" value="1"/>
</dbReference>
<evidence type="ECO:0000259" key="2">
    <source>
        <dbReference type="Pfam" id="PF00561"/>
    </source>
</evidence>
<evidence type="ECO:0000313" key="4">
    <source>
        <dbReference type="RefSeq" id="XP_003741212.1"/>
    </source>
</evidence>
<organism evidence="3 4">
    <name type="scientific">Galendromus occidentalis</name>
    <name type="common">western predatory mite</name>
    <dbReference type="NCBI Taxonomy" id="34638"/>
    <lineage>
        <taxon>Eukaryota</taxon>
        <taxon>Metazoa</taxon>
        <taxon>Ecdysozoa</taxon>
        <taxon>Arthropoda</taxon>
        <taxon>Chelicerata</taxon>
        <taxon>Arachnida</taxon>
        <taxon>Acari</taxon>
        <taxon>Parasitiformes</taxon>
        <taxon>Mesostigmata</taxon>
        <taxon>Gamasina</taxon>
        <taxon>Phytoseioidea</taxon>
        <taxon>Phytoseiidae</taxon>
        <taxon>Typhlodrominae</taxon>
        <taxon>Galendromus</taxon>
    </lineage>
</organism>
<dbReference type="InterPro" id="IPR050266">
    <property type="entry name" value="AB_hydrolase_sf"/>
</dbReference>
<feature type="chain" id="PRO_5042531033" evidence="1">
    <location>
        <begin position="25"/>
        <end position="351"/>
    </location>
</feature>
<reference evidence="4" key="1">
    <citation type="submission" date="2025-08" db="UniProtKB">
        <authorList>
            <consortium name="RefSeq"/>
        </authorList>
    </citation>
    <scope>IDENTIFICATION</scope>
</reference>
<dbReference type="InterPro" id="IPR000073">
    <property type="entry name" value="AB_hydrolase_1"/>
</dbReference>
<accession>A0AAJ6VX75</accession>
<dbReference type="GO" id="GO:0016020">
    <property type="term" value="C:membrane"/>
    <property type="evidence" value="ECO:0007669"/>
    <property type="project" value="TreeGrafter"/>
</dbReference>
<dbReference type="GeneID" id="100902492"/>
<evidence type="ECO:0000313" key="3">
    <source>
        <dbReference type="Proteomes" id="UP000694867"/>
    </source>
</evidence>
<name>A0AAJ6VX75_9ACAR</name>
<protein>
    <submittedName>
        <fullName evidence="4">Mesoderm-specific transcript protein</fullName>
    </submittedName>
</protein>
<dbReference type="KEGG" id="goe:100902492"/>
<feature type="signal peptide" evidence="1">
    <location>
        <begin position="1"/>
        <end position="24"/>
    </location>
</feature>
<dbReference type="Gene3D" id="3.40.50.1820">
    <property type="entry name" value="alpha/beta hydrolase"/>
    <property type="match status" value="1"/>
</dbReference>
<dbReference type="SUPFAM" id="SSF53474">
    <property type="entry name" value="alpha/beta-Hydrolases"/>
    <property type="match status" value="1"/>
</dbReference>
<proteinExistence type="predicted"/>
<sequence>MVEQLPTALVVVLAVAFAVFQAQPAPPQSPLLYQWETDYAHWTVYEKYRIFFKDVQGLVNNSRTLVVLHGFPTSSFDFHMLLKPLRNAFSRVVFIDFLGHGFSDKPRNHQYSLIEQTKIVEFVLQEIGVSELHILAHDYGGSVAMELLKKHRDTSKIASLTIESLAIINPSLFSELYRQTWFMYLLRLPIIGPIAARLANRVSYAQELDQIFGSRKIDEFTLKQLWYFARHRDEYRAWPSLLSYLDERPLLEKEWLQTLKQASIPMAFFHGPASPILPYDELSRLYSTHVPSITVEKFADDIGHYPQFEDPEELFERYVLFLRGKAKLDVALEETVVLMTPQNADPAVKSI</sequence>
<dbReference type="PANTHER" id="PTHR43798:SF33">
    <property type="entry name" value="HYDROLASE, PUTATIVE (AFU_ORTHOLOGUE AFUA_2G14860)-RELATED"/>
    <property type="match status" value="1"/>
</dbReference>
<dbReference type="PANTHER" id="PTHR43798">
    <property type="entry name" value="MONOACYLGLYCEROL LIPASE"/>
    <property type="match status" value="1"/>
</dbReference>
<dbReference type="GO" id="GO:0046464">
    <property type="term" value="P:acylglycerol catabolic process"/>
    <property type="evidence" value="ECO:0007669"/>
    <property type="project" value="TreeGrafter"/>
</dbReference>